<accession>A0ABN9H9J3</accession>
<keyword evidence="2" id="KW-1185">Reference proteome</keyword>
<dbReference type="Proteomes" id="UP001162483">
    <property type="component" value="Unassembled WGS sequence"/>
</dbReference>
<proteinExistence type="predicted"/>
<feature type="non-terminal residue" evidence="1">
    <location>
        <position position="68"/>
    </location>
</feature>
<reference evidence="1" key="1">
    <citation type="submission" date="2023-05" db="EMBL/GenBank/DDBJ databases">
        <authorList>
            <person name="Stuckert A."/>
        </authorList>
    </citation>
    <scope>NUCLEOTIDE SEQUENCE</scope>
</reference>
<evidence type="ECO:0000313" key="2">
    <source>
        <dbReference type="Proteomes" id="UP001162483"/>
    </source>
</evidence>
<gene>
    <name evidence="1" type="ORF">SPARVUS_LOCUS15676290</name>
</gene>
<sequence>MTRDYEHTTGAEFDRYPLPLPRSCPTFSAGTRLCWVLTAREREALHFVNGPASSGTCHVSHKTPDHSQ</sequence>
<organism evidence="1 2">
    <name type="scientific">Staurois parvus</name>
    <dbReference type="NCBI Taxonomy" id="386267"/>
    <lineage>
        <taxon>Eukaryota</taxon>
        <taxon>Metazoa</taxon>
        <taxon>Chordata</taxon>
        <taxon>Craniata</taxon>
        <taxon>Vertebrata</taxon>
        <taxon>Euteleostomi</taxon>
        <taxon>Amphibia</taxon>
        <taxon>Batrachia</taxon>
        <taxon>Anura</taxon>
        <taxon>Neobatrachia</taxon>
        <taxon>Ranoidea</taxon>
        <taxon>Ranidae</taxon>
        <taxon>Staurois</taxon>
    </lineage>
</organism>
<name>A0ABN9H9J3_9NEOB</name>
<evidence type="ECO:0000313" key="1">
    <source>
        <dbReference type="EMBL" id="CAI9618365.1"/>
    </source>
</evidence>
<dbReference type="EMBL" id="CATNWA010020437">
    <property type="protein sequence ID" value="CAI9618365.1"/>
    <property type="molecule type" value="Genomic_DNA"/>
</dbReference>
<protein>
    <submittedName>
        <fullName evidence="1">Uncharacterized protein</fullName>
    </submittedName>
</protein>
<comment type="caution">
    <text evidence="1">The sequence shown here is derived from an EMBL/GenBank/DDBJ whole genome shotgun (WGS) entry which is preliminary data.</text>
</comment>